<dbReference type="EMBL" id="FOZM01000001">
    <property type="protein sequence ID" value="SFS14706.1"/>
    <property type="molecule type" value="Genomic_DNA"/>
</dbReference>
<dbReference type="RefSeq" id="WP_090206486.1">
    <property type="nucleotide sequence ID" value="NZ_FOZM01000001.1"/>
</dbReference>
<name>A0A1I6MG43_9RHOB</name>
<dbReference type="Proteomes" id="UP000198926">
    <property type="component" value="Unassembled WGS sequence"/>
</dbReference>
<proteinExistence type="predicted"/>
<evidence type="ECO:0000313" key="1">
    <source>
        <dbReference type="EMBL" id="SFS14706.1"/>
    </source>
</evidence>
<keyword evidence="2" id="KW-1185">Reference proteome</keyword>
<gene>
    <name evidence="1" type="ORF">SAMN05444714_1740</name>
</gene>
<dbReference type="STRING" id="1123755.SAMN05444714_1740"/>
<organism evidence="1 2">
    <name type="scientific">Yoonia litorea</name>
    <dbReference type="NCBI Taxonomy" id="1123755"/>
    <lineage>
        <taxon>Bacteria</taxon>
        <taxon>Pseudomonadati</taxon>
        <taxon>Pseudomonadota</taxon>
        <taxon>Alphaproteobacteria</taxon>
        <taxon>Rhodobacterales</taxon>
        <taxon>Paracoccaceae</taxon>
        <taxon>Yoonia</taxon>
    </lineage>
</organism>
<dbReference type="OrthoDB" id="9902165at2"/>
<sequence>MKSTKQKTFESNLTAGPLMSTSKRMPKLRYNIENMRLGRMELGSNRWFKKATSVISHLDYPAIADVPLYRGKPAFLRDGGVVTNAHIDGVAKNKSTLPRKGYPPRFGPRILRAAEMLAECPYEHLGYLTAVTSMGTSKEDAYELVEVESKRLNRYIRNRFPHAIWLLVPEVSEHMAGDVQHDLLLDREWRKGLKPNHLVYKVHFHGVLYVPGLNPQDQQLGFQRHRNGKMVKHFAGNNQVRVLPIDRERHQQDALGNILGIIGYGTKKHFSPPCKARMLEGYAEWIWLTHRITMNTNLVLTGGTTSGIHLHCSYCDHYFLKGDQCRCMPVFEDDDFCQFSTDGSSSSSSSDSHSGCSDIPLRDDTNLNSVGLDRCETNTKTVSVKNLIIGLVQGFTRLRQWMQGLIRGP</sequence>
<dbReference type="AlphaFoldDB" id="A0A1I6MG43"/>
<protein>
    <submittedName>
        <fullName evidence="1">Uncharacterized protein</fullName>
    </submittedName>
</protein>
<evidence type="ECO:0000313" key="2">
    <source>
        <dbReference type="Proteomes" id="UP000198926"/>
    </source>
</evidence>
<accession>A0A1I6MG43</accession>
<reference evidence="1 2" key="1">
    <citation type="submission" date="2016-10" db="EMBL/GenBank/DDBJ databases">
        <authorList>
            <person name="de Groot N.N."/>
        </authorList>
    </citation>
    <scope>NUCLEOTIDE SEQUENCE [LARGE SCALE GENOMIC DNA]</scope>
    <source>
        <strain evidence="1 2">DSM 29433</strain>
    </source>
</reference>